<organism evidence="3">
    <name type="scientific">Panicum hallii</name>
    <dbReference type="NCBI Taxonomy" id="206008"/>
    <lineage>
        <taxon>Eukaryota</taxon>
        <taxon>Viridiplantae</taxon>
        <taxon>Streptophyta</taxon>
        <taxon>Embryophyta</taxon>
        <taxon>Tracheophyta</taxon>
        <taxon>Spermatophyta</taxon>
        <taxon>Magnoliopsida</taxon>
        <taxon>Liliopsida</taxon>
        <taxon>Poales</taxon>
        <taxon>Poaceae</taxon>
        <taxon>PACMAD clade</taxon>
        <taxon>Panicoideae</taxon>
        <taxon>Panicodae</taxon>
        <taxon>Paniceae</taxon>
        <taxon>Panicinae</taxon>
        <taxon>Panicum</taxon>
        <taxon>Panicum sect. Panicum</taxon>
    </lineage>
</organism>
<protein>
    <recommendedName>
        <fullName evidence="4">Bowman-Birk serine protease inhibitors family domain-containing protein</fullName>
    </recommendedName>
</protein>
<proteinExistence type="predicted"/>
<keyword evidence="2" id="KW-0732">Signal</keyword>
<reference evidence="3" key="1">
    <citation type="submission" date="2018-04" db="EMBL/GenBank/DDBJ databases">
        <title>WGS assembly of Panicum hallii.</title>
        <authorList>
            <person name="Lovell J."/>
            <person name="Jenkins J."/>
            <person name="Lowry D."/>
            <person name="Mamidi S."/>
            <person name="Sreedasyam A."/>
            <person name="Weng X."/>
            <person name="Barry K."/>
            <person name="Bonette J."/>
            <person name="Campitelli B."/>
            <person name="Daum C."/>
            <person name="Gordon S."/>
            <person name="Gould B."/>
            <person name="Lipzen A."/>
            <person name="Macqueen A."/>
            <person name="Palacio-Mejia J."/>
            <person name="Plott C."/>
            <person name="Shakirov E."/>
            <person name="Shu S."/>
            <person name="Yoshinaga Y."/>
            <person name="Zane M."/>
            <person name="Rokhsar D."/>
            <person name="Grimwood J."/>
            <person name="Schmutz J."/>
            <person name="Juenger T."/>
        </authorList>
    </citation>
    <scope>NUCLEOTIDE SEQUENCE [LARGE SCALE GENOMIC DNA]</scope>
    <source>
        <strain evidence="3">FIL2</strain>
    </source>
</reference>
<feature type="region of interest" description="Disordered" evidence="1">
    <location>
        <begin position="122"/>
        <end position="195"/>
    </location>
</feature>
<name>A0A2S3HU97_9POAL</name>
<evidence type="ECO:0008006" key="4">
    <source>
        <dbReference type="Google" id="ProtNLM"/>
    </source>
</evidence>
<gene>
    <name evidence="3" type="ORF">PAHAL_5G260000</name>
</gene>
<evidence type="ECO:0000313" key="3">
    <source>
        <dbReference type="EMBL" id="PAN29923.1"/>
    </source>
</evidence>
<accession>A0A2S3HU97</accession>
<dbReference type="EMBL" id="CM008050">
    <property type="protein sequence ID" value="PAN29923.1"/>
    <property type="molecule type" value="Genomic_DNA"/>
</dbReference>
<feature type="compositionally biased region" description="Pro residues" evidence="1">
    <location>
        <begin position="122"/>
        <end position="186"/>
    </location>
</feature>
<feature type="signal peptide" evidence="2">
    <location>
        <begin position="1"/>
        <end position="23"/>
    </location>
</feature>
<evidence type="ECO:0000256" key="2">
    <source>
        <dbReference type="SAM" id="SignalP"/>
    </source>
</evidence>
<feature type="chain" id="PRO_5015670655" description="Bowman-Birk serine protease inhibitors family domain-containing protein" evidence="2">
    <location>
        <begin position="24"/>
        <end position="195"/>
    </location>
</feature>
<sequence>MAGYRAAGVVLLAAAALLALAAADDEHLHHWRCFRSCARDCHGEDALDDGAAGGGLNNVSAGGGVSHKCKTGCLHECFEDLPALCYQQCVVSTCLCLPPYSKEKLACMKSCCDKCFHHGPPAPSPGPKPPGPKPKPPSPKPPTPKPPSPKPPAPKPPSPPKPKPPTPKPKPPSPKAPPPPKKPCPPGRETVNANS</sequence>
<dbReference type="Gramene" id="PAN29923">
    <property type="protein sequence ID" value="PAN29923"/>
    <property type="gene ID" value="PAHAL_5G260000"/>
</dbReference>
<dbReference type="AlphaFoldDB" id="A0A2S3HU97"/>
<dbReference type="Proteomes" id="UP000243499">
    <property type="component" value="Chromosome 5"/>
</dbReference>
<evidence type="ECO:0000256" key="1">
    <source>
        <dbReference type="SAM" id="MobiDB-lite"/>
    </source>
</evidence>
<dbReference type="PRINTS" id="PR01217">
    <property type="entry name" value="PRICHEXTENSN"/>
</dbReference>